<reference evidence="2" key="1">
    <citation type="submission" date="2014-09" db="EMBL/GenBank/DDBJ databases">
        <authorList>
            <person name="Magalhaes I.L.F."/>
            <person name="Oliveira U."/>
            <person name="Santos F.R."/>
            <person name="Vidigal T.H.D.A."/>
            <person name="Brescovit A.D."/>
            <person name="Santos A.J."/>
        </authorList>
    </citation>
    <scope>NUCLEOTIDE SEQUENCE</scope>
</reference>
<comment type="similarity">
    <text evidence="1">Belongs to the UPF0598 family.</text>
</comment>
<proteinExistence type="inferred from homology"/>
<dbReference type="AlphaFoldDB" id="A0A0K8S621"/>
<dbReference type="PANTHER" id="PTHR31449">
    <property type="entry name" value="UPF0598 PROTEIN C8ORF82"/>
    <property type="match status" value="1"/>
</dbReference>
<name>A0A0K8S621_LYGHE</name>
<evidence type="ECO:0000313" key="2">
    <source>
        <dbReference type="EMBL" id="JAG48713.1"/>
    </source>
</evidence>
<accession>A0A0K8S621</accession>
<dbReference type="EMBL" id="GBRD01017112">
    <property type="protein sequence ID" value="JAG48715.1"/>
    <property type="molecule type" value="Transcribed_RNA"/>
</dbReference>
<evidence type="ECO:0000256" key="1">
    <source>
        <dbReference type="ARBA" id="ARBA00006322"/>
    </source>
</evidence>
<dbReference type="InterPro" id="IPR028108">
    <property type="entry name" value="DUF4505"/>
</dbReference>
<organism evidence="2">
    <name type="scientific">Lygus hesperus</name>
    <name type="common">Western plant bug</name>
    <dbReference type="NCBI Taxonomy" id="30085"/>
    <lineage>
        <taxon>Eukaryota</taxon>
        <taxon>Metazoa</taxon>
        <taxon>Ecdysozoa</taxon>
        <taxon>Arthropoda</taxon>
        <taxon>Hexapoda</taxon>
        <taxon>Insecta</taxon>
        <taxon>Pterygota</taxon>
        <taxon>Neoptera</taxon>
        <taxon>Paraneoptera</taxon>
        <taxon>Hemiptera</taxon>
        <taxon>Heteroptera</taxon>
        <taxon>Panheteroptera</taxon>
        <taxon>Cimicomorpha</taxon>
        <taxon>Miridae</taxon>
        <taxon>Mirini</taxon>
        <taxon>Lygus</taxon>
    </lineage>
</organism>
<feature type="non-terminal residue" evidence="2">
    <location>
        <position position="1"/>
    </location>
</feature>
<protein>
    <submittedName>
        <fullName evidence="2">Uncharacterized protein</fullName>
    </submittedName>
</protein>
<dbReference type="Pfam" id="PF14956">
    <property type="entry name" value="DUF4505"/>
    <property type="match status" value="1"/>
</dbReference>
<sequence>NNQGSVFQVSVLGRVIFILESRKILPAMILIHRSMRFILTRFASTLSTPYVQGQSPRKNLREYFYFVDHNGMLFLDDARMKNFTSCFKDKEFLIFFFKRIRPNETERYPEFPYISLCGRERNYIRCDDTPLVFTHVKQMADLKNQNVDGEDAFCYGHAGDLMHLPFKPDKLFMSPQTGRVYHPCEERFGSVGLVMSKLAIEISPRFTFEHGDGKPPTKFEWKGKVHDLDNQWYFKYRSRDDVTTANVDI</sequence>
<dbReference type="PANTHER" id="PTHR31449:SF3">
    <property type="entry name" value="UPF0598 PROTEIN C8ORF82"/>
    <property type="match status" value="1"/>
</dbReference>
<dbReference type="EMBL" id="GBRD01017114">
    <property type="protein sequence ID" value="JAG48713.1"/>
    <property type="molecule type" value="Transcribed_RNA"/>
</dbReference>